<name>A0A382X5R2_9ZZZZ</name>
<feature type="non-terminal residue" evidence="4">
    <location>
        <position position="1"/>
    </location>
</feature>
<sequence>KSDHVLFIAAGAFHISTPSDMIPELQGRFPIRVEMEKLTTRDFVKILTHPKSALIKQYQALLEAEGVTLTFKKTAIRSIAEIATEVNTKTENIGARRLHTVMTTLLDEYMYEKVKGKTANGAIEITPKIVKEKLSDIAKDQDLSRYIL</sequence>
<dbReference type="PANTHER" id="PTHR48102:SF3">
    <property type="entry name" value="ATP-DEPENDENT PROTEASE ATPASE SUBUNIT HSLU"/>
    <property type="match status" value="1"/>
</dbReference>
<dbReference type="SUPFAM" id="SSF52540">
    <property type="entry name" value="P-loop containing nucleoside triphosphate hydrolases"/>
    <property type="match status" value="1"/>
</dbReference>
<feature type="domain" description="Clp ATPase C-terminal" evidence="3">
    <location>
        <begin position="38"/>
        <end position="134"/>
    </location>
</feature>
<keyword evidence="2" id="KW-0067">ATP-binding</keyword>
<evidence type="ECO:0000259" key="3">
    <source>
        <dbReference type="SMART" id="SM01086"/>
    </source>
</evidence>
<reference evidence="4" key="1">
    <citation type="submission" date="2018-05" db="EMBL/GenBank/DDBJ databases">
        <authorList>
            <person name="Lanie J.A."/>
            <person name="Ng W.-L."/>
            <person name="Kazmierczak K.M."/>
            <person name="Andrzejewski T.M."/>
            <person name="Davidsen T.M."/>
            <person name="Wayne K.J."/>
            <person name="Tettelin H."/>
            <person name="Glass J.I."/>
            <person name="Rusch D."/>
            <person name="Podicherti R."/>
            <person name="Tsui H.-C.T."/>
            <person name="Winkler M.E."/>
        </authorList>
    </citation>
    <scope>NUCLEOTIDE SEQUENCE</scope>
</reference>
<dbReference type="GO" id="GO:0016887">
    <property type="term" value="F:ATP hydrolysis activity"/>
    <property type="evidence" value="ECO:0007669"/>
    <property type="project" value="TreeGrafter"/>
</dbReference>
<dbReference type="InterPro" id="IPR019489">
    <property type="entry name" value="Clp_ATPase_C"/>
</dbReference>
<accession>A0A382X5R2</accession>
<dbReference type="Gene3D" id="3.40.50.300">
    <property type="entry name" value="P-loop containing nucleotide triphosphate hydrolases"/>
    <property type="match status" value="1"/>
</dbReference>
<dbReference type="InterPro" id="IPR050052">
    <property type="entry name" value="ATP-dep_Clp_protease_ClpX"/>
</dbReference>
<dbReference type="GO" id="GO:0005524">
    <property type="term" value="F:ATP binding"/>
    <property type="evidence" value="ECO:0007669"/>
    <property type="project" value="UniProtKB-KW"/>
</dbReference>
<protein>
    <recommendedName>
        <fullName evidence="3">Clp ATPase C-terminal domain-containing protein</fullName>
    </recommendedName>
</protein>
<dbReference type="GO" id="GO:0051603">
    <property type="term" value="P:proteolysis involved in protein catabolic process"/>
    <property type="evidence" value="ECO:0007669"/>
    <property type="project" value="TreeGrafter"/>
</dbReference>
<dbReference type="SMART" id="SM01086">
    <property type="entry name" value="ClpB_D2-small"/>
    <property type="match status" value="1"/>
</dbReference>
<keyword evidence="1" id="KW-0547">Nucleotide-binding</keyword>
<dbReference type="EMBL" id="UINC01165253">
    <property type="protein sequence ID" value="SVD66547.1"/>
    <property type="molecule type" value="Genomic_DNA"/>
</dbReference>
<dbReference type="PANTHER" id="PTHR48102">
    <property type="entry name" value="ATP-DEPENDENT CLP PROTEASE ATP-BINDING SUBUNIT CLPX-LIKE, MITOCHONDRIAL-RELATED"/>
    <property type="match status" value="1"/>
</dbReference>
<organism evidence="4">
    <name type="scientific">marine metagenome</name>
    <dbReference type="NCBI Taxonomy" id="408172"/>
    <lineage>
        <taxon>unclassified sequences</taxon>
        <taxon>metagenomes</taxon>
        <taxon>ecological metagenomes</taxon>
    </lineage>
</organism>
<proteinExistence type="predicted"/>
<evidence type="ECO:0000256" key="1">
    <source>
        <dbReference type="ARBA" id="ARBA00022741"/>
    </source>
</evidence>
<gene>
    <name evidence="4" type="ORF">METZ01_LOCUS419401</name>
</gene>
<dbReference type="InterPro" id="IPR027417">
    <property type="entry name" value="P-loop_NTPase"/>
</dbReference>
<dbReference type="Gene3D" id="1.10.8.60">
    <property type="match status" value="1"/>
</dbReference>
<evidence type="ECO:0000256" key="2">
    <source>
        <dbReference type="ARBA" id="ARBA00022840"/>
    </source>
</evidence>
<dbReference type="GO" id="GO:0009376">
    <property type="term" value="C:HslUV protease complex"/>
    <property type="evidence" value="ECO:0007669"/>
    <property type="project" value="TreeGrafter"/>
</dbReference>
<dbReference type="Pfam" id="PF10431">
    <property type="entry name" value="ClpB_D2-small"/>
    <property type="match status" value="1"/>
</dbReference>
<evidence type="ECO:0000313" key="4">
    <source>
        <dbReference type="EMBL" id="SVD66547.1"/>
    </source>
</evidence>
<dbReference type="AlphaFoldDB" id="A0A382X5R2"/>